<gene>
    <name evidence="4" type="primary">LOC34620599</name>
</gene>
<keyword evidence="2" id="KW-1133">Transmembrane helix</keyword>
<feature type="region of interest" description="Disordered" evidence="1">
    <location>
        <begin position="496"/>
        <end position="564"/>
    </location>
</feature>
<feature type="transmembrane region" description="Helical" evidence="2">
    <location>
        <begin position="303"/>
        <end position="323"/>
    </location>
</feature>
<sequence length="564" mass="59818">MEMPPSTVRHTAALVRNRGDNEIGISVNALPQQQQWHHRVKLLAAARQLQHEKGRERSLLRSCVAMQVLTATVAALLLAVPTSLVVISGTSTFALELHVLTFFSVLTEKAEYLAPDERQPALIAATHAAAAAHKLSQRLRLEAGDRWDESITNTLHALALEACVYSCRTVEGFFDCLATAAAAGCTIAALAFISGAAAFAAAAAAAAANESPAAATADAANFLLAAAAEEQQGASVPGAEESFMEQQQQQQEAAAECSQEDRQGSASGGSPSESALAARQTTPSNAPCRRSDSNAAAKAAADAFVWSSRAIPLLAVVVALLALQARNVTSRMQIAGAQRAAAAITALGVTARLAMLSVAPSVAALEEKAAFLCRLDIYSEKITAATASPAAAAAPQCSRLTGRERGKMPSRREEESSKTCHMQQHTFVVTAAAAPCSPPAPRVAKKRKCATIARPVACTPVLRIKNEANKLGGSLSAPQRALRLTTLLRKYTAAPRESMNTKEAERRLQMKEREARAGYSRGSPRCATERMRERASERARKNNNTPADRFPLPLSLPCWRPPVP</sequence>
<evidence type="ECO:0000313" key="4">
    <source>
        <dbReference type="RefSeq" id="XP_022586547.2"/>
    </source>
</evidence>
<protein>
    <submittedName>
        <fullName evidence="4">Uncharacterized protein LOC34620599</fullName>
    </submittedName>
</protein>
<evidence type="ECO:0000256" key="1">
    <source>
        <dbReference type="SAM" id="MobiDB-lite"/>
    </source>
</evidence>
<feature type="compositionally biased region" description="Basic and acidic residues" evidence="1">
    <location>
        <begin position="527"/>
        <end position="540"/>
    </location>
</feature>
<organism evidence="3 4">
    <name type="scientific">Cyclospora cayetanensis</name>
    <dbReference type="NCBI Taxonomy" id="88456"/>
    <lineage>
        <taxon>Eukaryota</taxon>
        <taxon>Sar</taxon>
        <taxon>Alveolata</taxon>
        <taxon>Apicomplexa</taxon>
        <taxon>Conoidasida</taxon>
        <taxon>Coccidia</taxon>
        <taxon>Eucoccidiorida</taxon>
        <taxon>Eimeriorina</taxon>
        <taxon>Eimeriidae</taxon>
        <taxon>Cyclospora</taxon>
    </lineage>
</organism>
<feature type="region of interest" description="Disordered" evidence="1">
    <location>
        <begin position="401"/>
        <end position="421"/>
    </location>
</feature>
<accession>A0A6P5WCG2</accession>
<feature type="compositionally biased region" description="Low complexity" evidence="1">
    <location>
        <begin position="235"/>
        <end position="257"/>
    </location>
</feature>
<dbReference type="Proteomes" id="UP000515125">
    <property type="component" value="Unplaced"/>
</dbReference>
<keyword evidence="2" id="KW-0812">Transmembrane</keyword>
<name>A0A6P5WCG2_9EIME</name>
<dbReference type="AlphaFoldDB" id="A0A6P5WCG2"/>
<proteinExistence type="predicted"/>
<evidence type="ECO:0000256" key="2">
    <source>
        <dbReference type="SAM" id="Phobius"/>
    </source>
</evidence>
<evidence type="ECO:0000313" key="3">
    <source>
        <dbReference type="Proteomes" id="UP000515125"/>
    </source>
</evidence>
<reference evidence="4" key="1">
    <citation type="submission" date="2025-08" db="UniProtKB">
        <authorList>
            <consortium name="RefSeq"/>
        </authorList>
    </citation>
    <scope>IDENTIFICATION</scope>
</reference>
<feature type="compositionally biased region" description="Low complexity" evidence="1">
    <location>
        <begin position="264"/>
        <end position="278"/>
    </location>
</feature>
<feature type="compositionally biased region" description="Basic and acidic residues" evidence="1">
    <location>
        <begin position="401"/>
        <end position="418"/>
    </location>
</feature>
<feature type="region of interest" description="Disordered" evidence="1">
    <location>
        <begin position="235"/>
        <end position="291"/>
    </location>
</feature>
<dbReference type="GeneID" id="34620599"/>
<feature type="compositionally biased region" description="Basic and acidic residues" evidence="1">
    <location>
        <begin position="499"/>
        <end position="516"/>
    </location>
</feature>
<keyword evidence="3" id="KW-1185">Reference proteome</keyword>
<dbReference type="RefSeq" id="XP_022586547.2">
    <property type="nucleotide sequence ID" value="XM_022733844.2"/>
</dbReference>
<keyword evidence="2" id="KW-0472">Membrane</keyword>